<evidence type="ECO:0000256" key="1">
    <source>
        <dbReference type="SAM" id="Phobius"/>
    </source>
</evidence>
<organism evidence="2 3">
    <name type="scientific">Dyella soli</name>
    <dbReference type="NCBI Taxonomy" id="522319"/>
    <lineage>
        <taxon>Bacteria</taxon>
        <taxon>Pseudomonadati</taxon>
        <taxon>Pseudomonadota</taxon>
        <taxon>Gammaproteobacteria</taxon>
        <taxon>Lysobacterales</taxon>
        <taxon>Rhodanobacteraceae</taxon>
        <taxon>Dyella</taxon>
    </lineage>
</organism>
<accession>A0A4R0YR46</accession>
<reference evidence="2 3" key="1">
    <citation type="submission" date="2019-02" db="EMBL/GenBank/DDBJ databases">
        <title>Dyella amyloliquefaciens sp. nov., isolated from forest soil.</title>
        <authorList>
            <person name="Gao Z.-H."/>
            <person name="Qiu L.-H."/>
        </authorList>
    </citation>
    <scope>NUCLEOTIDE SEQUENCE [LARGE SCALE GENOMIC DNA]</scope>
    <source>
        <strain evidence="2 3">KACC 12747</strain>
    </source>
</reference>
<keyword evidence="3" id="KW-1185">Reference proteome</keyword>
<keyword evidence="1" id="KW-0472">Membrane</keyword>
<keyword evidence="1" id="KW-1133">Transmembrane helix</keyword>
<sequence length="170" mass="18545">MSAFDPKQTFAERERPAYEGMVVSHSARVERGEMRCCFWVIVLLLTVALPVGAQGVTQRVTGIYSDLHYNKEGGDLLGMELLIVPSDSSTKEPGYTVFVQIAEGGAPITAVVPLDVRGSKIEFTLPEGDPAYGKMHFVGVMTKSAIVLHSEHGAEKGDVETLTRGKSYWQ</sequence>
<comment type="caution">
    <text evidence="2">The sequence shown here is derived from an EMBL/GenBank/DDBJ whole genome shotgun (WGS) entry which is preliminary data.</text>
</comment>
<dbReference type="EMBL" id="SJTG01000005">
    <property type="protein sequence ID" value="TCI07331.1"/>
    <property type="molecule type" value="Genomic_DNA"/>
</dbReference>
<name>A0A4R0YR46_9GAMM</name>
<evidence type="ECO:0000313" key="2">
    <source>
        <dbReference type="EMBL" id="TCI07331.1"/>
    </source>
</evidence>
<keyword evidence="1" id="KW-0812">Transmembrane</keyword>
<evidence type="ECO:0000313" key="3">
    <source>
        <dbReference type="Proteomes" id="UP000291822"/>
    </source>
</evidence>
<feature type="transmembrane region" description="Helical" evidence="1">
    <location>
        <begin position="36"/>
        <end position="53"/>
    </location>
</feature>
<proteinExistence type="predicted"/>
<dbReference type="AlphaFoldDB" id="A0A4R0YR46"/>
<dbReference type="RefSeq" id="WP_131412641.1">
    <property type="nucleotide sequence ID" value="NZ_SJTG01000005.1"/>
</dbReference>
<protein>
    <submittedName>
        <fullName evidence="2">Uncharacterized protein</fullName>
    </submittedName>
</protein>
<gene>
    <name evidence="2" type="ORF">EZM97_32605</name>
</gene>
<dbReference type="Proteomes" id="UP000291822">
    <property type="component" value="Unassembled WGS sequence"/>
</dbReference>